<keyword evidence="2" id="KW-1185">Reference proteome</keyword>
<sequence length="160" mass="17301">MDTSRKLQVSRVIDAPADAIFALLADPGRHADLDDAGMVRGVDGDCVPLGGIGQVFTMNMHQDSLGDYRMVNTVTAYQPTSRIGWAPAIDPTCELASKVGDMTMGGHTFTYDLAEVDGGTRVTETYEWMSVHDEKFLESFPLVSEKDLEGTLARIATAVS</sequence>
<evidence type="ECO:0000313" key="1">
    <source>
        <dbReference type="EMBL" id="MFD1232238.1"/>
    </source>
</evidence>
<protein>
    <submittedName>
        <fullName evidence="1">SRPBCC family protein</fullName>
    </submittedName>
</protein>
<organism evidence="1 2">
    <name type="scientific">Pseudonocardia benzenivorans</name>
    <dbReference type="NCBI Taxonomy" id="228005"/>
    <lineage>
        <taxon>Bacteria</taxon>
        <taxon>Bacillati</taxon>
        <taxon>Actinomycetota</taxon>
        <taxon>Actinomycetes</taxon>
        <taxon>Pseudonocardiales</taxon>
        <taxon>Pseudonocardiaceae</taxon>
        <taxon>Pseudonocardia</taxon>
    </lineage>
</organism>
<dbReference type="InterPro" id="IPR023393">
    <property type="entry name" value="START-like_dom_sf"/>
</dbReference>
<dbReference type="RefSeq" id="WP_339122597.1">
    <property type="nucleotide sequence ID" value="NZ_BAABKS010000055.1"/>
</dbReference>
<dbReference type="Gene3D" id="3.30.530.20">
    <property type="match status" value="1"/>
</dbReference>
<accession>A0ABW3VDP7</accession>
<evidence type="ECO:0000313" key="2">
    <source>
        <dbReference type="Proteomes" id="UP001597182"/>
    </source>
</evidence>
<name>A0ABW3VDP7_9PSEU</name>
<comment type="caution">
    <text evidence="1">The sequence shown here is derived from an EMBL/GenBank/DDBJ whole genome shotgun (WGS) entry which is preliminary data.</text>
</comment>
<reference evidence="2" key="1">
    <citation type="journal article" date="2019" name="Int. J. Syst. Evol. Microbiol.">
        <title>The Global Catalogue of Microorganisms (GCM) 10K type strain sequencing project: providing services to taxonomists for standard genome sequencing and annotation.</title>
        <authorList>
            <consortium name="The Broad Institute Genomics Platform"/>
            <consortium name="The Broad Institute Genome Sequencing Center for Infectious Disease"/>
            <person name="Wu L."/>
            <person name="Ma J."/>
        </authorList>
    </citation>
    <scope>NUCLEOTIDE SEQUENCE [LARGE SCALE GENOMIC DNA]</scope>
    <source>
        <strain evidence="2">CCUG 49018</strain>
    </source>
</reference>
<dbReference type="Proteomes" id="UP001597182">
    <property type="component" value="Unassembled WGS sequence"/>
</dbReference>
<dbReference type="EMBL" id="JBHTMB010000020">
    <property type="protein sequence ID" value="MFD1232238.1"/>
    <property type="molecule type" value="Genomic_DNA"/>
</dbReference>
<gene>
    <name evidence="1" type="ORF">ACFQ34_02980</name>
</gene>
<dbReference type="InterPro" id="IPR019587">
    <property type="entry name" value="Polyketide_cyclase/dehydratase"/>
</dbReference>
<dbReference type="Pfam" id="PF10604">
    <property type="entry name" value="Polyketide_cyc2"/>
    <property type="match status" value="1"/>
</dbReference>
<dbReference type="SUPFAM" id="SSF55961">
    <property type="entry name" value="Bet v1-like"/>
    <property type="match status" value="1"/>
</dbReference>
<proteinExistence type="predicted"/>